<gene>
    <name evidence="3" type="primary">LOC113708215</name>
</gene>
<evidence type="ECO:0000259" key="1">
    <source>
        <dbReference type="Pfam" id="PF21530"/>
    </source>
</evidence>
<reference evidence="2" key="1">
    <citation type="journal article" date="2025" name="Foods">
        <title>Unveiling the Microbial Signatures of Arabica Coffee Cherries: Insights into Ripeness Specific Diversity, Functional Traits, and Implications for Quality and Safety.</title>
        <authorList>
            <consortium name="RefSeq"/>
            <person name="Tenea G.N."/>
            <person name="Cifuentes V."/>
            <person name="Reyes P."/>
            <person name="Cevallos-Vallejos M."/>
        </authorList>
    </citation>
    <scope>NUCLEOTIDE SEQUENCE [LARGE SCALE GENOMIC DNA]</scope>
</reference>
<keyword evidence="2" id="KW-1185">Reference proteome</keyword>
<name>A0A6P6U7S6_COFAR</name>
<dbReference type="AlphaFoldDB" id="A0A6P6U7S6"/>
<dbReference type="Pfam" id="PF21530">
    <property type="entry name" value="Pif1_2B_dom"/>
    <property type="match status" value="1"/>
</dbReference>
<reference evidence="3" key="2">
    <citation type="submission" date="2025-08" db="UniProtKB">
        <authorList>
            <consortium name="RefSeq"/>
        </authorList>
    </citation>
    <scope>IDENTIFICATION</scope>
    <source>
        <tissue evidence="3">Leaves</tissue>
    </source>
</reference>
<protein>
    <recommendedName>
        <fullName evidence="1">DNA helicase Pif1-like 2B domain-containing protein</fullName>
    </recommendedName>
</protein>
<dbReference type="PANTHER" id="PTHR10492:SF94">
    <property type="entry name" value="ATP-DEPENDENT DNA HELICASE"/>
    <property type="match status" value="1"/>
</dbReference>
<evidence type="ECO:0000313" key="3">
    <source>
        <dbReference type="RefSeq" id="XP_027086479.1"/>
    </source>
</evidence>
<dbReference type="RefSeq" id="XP_027086479.1">
    <property type="nucleotide sequence ID" value="XM_027230678.1"/>
</dbReference>
<evidence type="ECO:0000313" key="2">
    <source>
        <dbReference type="Proteomes" id="UP001652660"/>
    </source>
</evidence>
<proteinExistence type="predicted"/>
<feature type="domain" description="DNA helicase Pif1-like 2B" evidence="1">
    <location>
        <begin position="81"/>
        <end position="123"/>
    </location>
</feature>
<dbReference type="InterPro" id="IPR049163">
    <property type="entry name" value="Pif1-like_2B_dom"/>
</dbReference>
<organism evidence="2 3">
    <name type="scientific">Coffea arabica</name>
    <name type="common">Arabian coffee</name>
    <dbReference type="NCBI Taxonomy" id="13443"/>
    <lineage>
        <taxon>Eukaryota</taxon>
        <taxon>Viridiplantae</taxon>
        <taxon>Streptophyta</taxon>
        <taxon>Embryophyta</taxon>
        <taxon>Tracheophyta</taxon>
        <taxon>Spermatophyta</taxon>
        <taxon>Magnoliopsida</taxon>
        <taxon>eudicotyledons</taxon>
        <taxon>Gunneridae</taxon>
        <taxon>Pentapetalae</taxon>
        <taxon>asterids</taxon>
        <taxon>lamiids</taxon>
        <taxon>Gentianales</taxon>
        <taxon>Rubiaceae</taxon>
        <taxon>Ixoroideae</taxon>
        <taxon>Gardenieae complex</taxon>
        <taxon>Bertiereae - Coffeeae clade</taxon>
        <taxon>Coffeeae</taxon>
        <taxon>Coffea</taxon>
    </lineage>
</organism>
<dbReference type="OrthoDB" id="1934841at2759"/>
<dbReference type="GeneID" id="113708215"/>
<accession>A0A6P6U7S6</accession>
<dbReference type="InterPro" id="IPR027417">
    <property type="entry name" value="P-loop_NTPase"/>
</dbReference>
<dbReference type="Proteomes" id="UP001652660">
    <property type="component" value="Chromosome 9c"/>
</dbReference>
<sequence length="202" mass="22879">MIIPYDGKEAFLNRLIESVFGDLNIYASDLYQMTNRCILSPTNNAVDDVNQIIIDRFPKDPHVYISSDRTLNEKDQGDYEDFLNSLSPKGLPPHKLILKENCPVILPRNLNPMEGLCNGTRLICRDSGTTLFVQRLQWTLDDVGIYLREPVFSHGQLYVALSRAKSSSAVKVLIVPATYRDTVTECKTRNVVFDEVLTLAKQ</sequence>
<dbReference type="PANTHER" id="PTHR10492">
    <property type="match status" value="1"/>
</dbReference>
<dbReference type="SUPFAM" id="SSF52540">
    <property type="entry name" value="P-loop containing nucleoside triphosphate hydrolases"/>
    <property type="match status" value="1"/>
</dbReference>